<dbReference type="Proteomes" id="UP000647339">
    <property type="component" value="Unassembled WGS sequence"/>
</dbReference>
<comment type="caution">
    <text evidence="1">The sequence shown here is derived from an EMBL/GenBank/DDBJ whole genome shotgun (WGS) entry which is preliminary data.</text>
</comment>
<organism evidence="1 2">
    <name type="scientific">Echinicola rosea</name>
    <dbReference type="NCBI Taxonomy" id="1807691"/>
    <lineage>
        <taxon>Bacteria</taxon>
        <taxon>Pseudomonadati</taxon>
        <taxon>Bacteroidota</taxon>
        <taxon>Cytophagia</taxon>
        <taxon>Cytophagales</taxon>
        <taxon>Cyclobacteriaceae</taxon>
        <taxon>Echinicola</taxon>
    </lineage>
</organism>
<gene>
    <name evidence="1" type="ORF">GCM10011339_22150</name>
</gene>
<accession>A0ABQ1V336</accession>
<evidence type="ECO:0000313" key="2">
    <source>
        <dbReference type="Proteomes" id="UP000647339"/>
    </source>
</evidence>
<protein>
    <submittedName>
        <fullName evidence="1">Uncharacterized protein</fullName>
    </submittedName>
</protein>
<proteinExistence type="predicted"/>
<evidence type="ECO:0000313" key="1">
    <source>
        <dbReference type="EMBL" id="GGF33505.1"/>
    </source>
</evidence>
<sequence length="61" mass="7179">MHKGIGMAENHMAKRILNFFFNIRRNIGKLQPNLIWDSKIVCNKGTKIEFITLIYIELTPF</sequence>
<reference evidence="2" key="1">
    <citation type="journal article" date="2019" name="Int. J. Syst. Evol. Microbiol.">
        <title>The Global Catalogue of Microorganisms (GCM) 10K type strain sequencing project: providing services to taxonomists for standard genome sequencing and annotation.</title>
        <authorList>
            <consortium name="The Broad Institute Genomics Platform"/>
            <consortium name="The Broad Institute Genome Sequencing Center for Infectious Disease"/>
            <person name="Wu L."/>
            <person name="Ma J."/>
        </authorList>
    </citation>
    <scope>NUCLEOTIDE SEQUENCE [LARGE SCALE GENOMIC DNA]</scope>
    <source>
        <strain evidence="2">CGMCC 1.15407</strain>
    </source>
</reference>
<keyword evidence="2" id="KW-1185">Reference proteome</keyword>
<name>A0ABQ1V336_9BACT</name>
<dbReference type="EMBL" id="BMIU01000010">
    <property type="protein sequence ID" value="GGF33505.1"/>
    <property type="molecule type" value="Genomic_DNA"/>
</dbReference>